<accession>A0ABT7L0C0</accession>
<comment type="caution">
    <text evidence="8">The sequence shown here is derived from an EMBL/GenBank/DDBJ whole genome shotgun (WGS) entry which is preliminary data.</text>
</comment>
<comment type="subcellular location">
    <subcellularLocation>
        <location evidence="5">Secreted</location>
    </subcellularLocation>
    <subcellularLocation>
        <location evidence="5">Bacterial flagellum</location>
    </subcellularLocation>
</comment>
<evidence type="ECO:0000313" key="9">
    <source>
        <dbReference type="Proteomes" id="UP001235343"/>
    </source>
</evidence>
<protein>
    <recommendedName>
        <fullName evidence="5">Flagellar hook-associated protein 2</fullName>
        <shortName evidence="5">HAP2</shortName>
    </recommendedName>
    <alternativeName>
        <fullName evidence="5">Flagellar cap protein</fullName>
    </alternativeName>
</protein>
<evidence type="ECO:0000256" key="5">
    <source>
        <dbReference type="RuleBase" id="RU362066"/>
    </source>
</evidence>
<evidence type="ECO:0000256" key="4">
    <source>
        <dbReference type="ARBA" id="ARBA00023143"/>
    </source>
</evidence>
<organism evidence="8 9">
    <name type="scientific">Aquibacillus rhizosphaerae</name>
    <dbReference type="NCBI Taxonomy" id="3051431"/>
    <lineage>
        <taxon>Bacteria</taxon>
        <taxon>Bacillati</taxon>
        <taxon>Bacillota</taxon>
        <taxon>Bacilli</taxon>
        <taxon>Bacillales</taxon>
        <taxon>Bacillaceae</taxon>
        <taxon>Aquibacillus</taxon>
    </lineage>
</organism>
<name>A0ABT7L0C0_9BACI</name>
<keyword evidence="4 5" id="KW-0975">Bacterial flagellum</keyword>
<dbReference type="InterPro" id="IPR010809">
    <property type="entry name" value="FliD_C"/>
</dbReference>
<evidence type="ECO:0000259" key="7">
    <source>
        <dbReference type="Pfam" id="PF07195"/>
    </source>
</evidence>
<reference evidence="8 9" key="1">
    <citation type="submission" date="2023-06" db="EMBL/GenBank/DDBJ databases">
        <title>Aquibacillus rhizosphaerae LR5S19.</title>
        <authorList>
            <person name="Sun J.-Q."/>
        </authorList>
    </citation>
    <scope>NUCLEOTIDE SEQUENCE [LARGE SCALE GENOMIC DNA]</scope>
    <source>
        <strain evidence="8 9">LR5S19</strain>
    </source>
</reference>
<comment type="function">
    <text evidence="5">Required for morphogenesis and for the elongation of the flagellar filament by facilitating polymerization of the flagellin monomers at the tip of growing filament. Forms a capping structure, which prevents flagellin subunits (transported through the central channel of the flagellum) from leaking out without polymerization at the distal end.</text>
</comment>
<feature type="domain" description="Flagellar hook-associated protein 2 N-terminal" evidence="6">
    <location>
        <begin position="16"/>
        <end position="111"/>
    </location>
</feature>
<dbReference type="InterPro" id="IPR003481">
    <property type="entry name" value="FliD_N"/>
</dbReference>
<dbReference type="PANTHER" id="PTHR30288:SF0">
    <property type="entry name" value="FLAGELLAR HOOK-ASSOCIATED PROTEIN 2"/>
    <property type="match status" value="1"/>
</dbReference>
<evidence type="ECO:0000256" key="3">
    <source>
        <dbReference type="ARBA" id="ARBA00023054"/>
    </source>
</evidence>
<dbReference type="Pfam" id="PF07195">
    <property type="entry name" value="FliD_C"/>
    <property type="match status" value="1"/>
</dbReference>
<evidence type="ECO:0000256" key="2">
    <source>
        <dbReference type="ARBA" id="ARBA00011255"/>
    </source>
</evidence>
<keyword evidence="8" id="KW-0966">Cell projection</keyword>
<keyword evidence="3" id="KW-0175">Coiled coil</keyword>
<dbReference type="InterPro" id="IPR040026">
    <property type="entry name" value="FliD"/>
</dbReference>
<dbReference type="NCBIfam" id="NF005833">
    <property type="entry name" value="PRK07737.1"/>
    <property type="match status" value="1"/>
</dbReference>
<proteinExistence type="inferred from homology"/>
<evidence type="ECO:0000313" key="8">
    <source>
        <dbReference type="EMBL" id="MDL4839228.1"/>
    </source>
</evidence>
<sequence>MVYSVNTSNRITGLASGMDTDSMVKELMAVERLPLDKMEQDKTWTEWKRDSFRDVNKLLHDLDSKILDMKLQKTYNSKSTTSSNSNAVTATATANSSNGSYNIEVDSLASSAINVSQAGISGATKIDQNGKLSEQTFANGSITEAGSFNISFFNEAGEEVKKEITYGPDDSLSNILKKISTETNNEVRASYDPQSDKVFLERTKTGNFNATGPEIGFEDVGTSTFFTGLLQFDTAGESGGTNAEFKYNGIALTSKNNSYTLNDVTFNFTSKTNGTPTTINVDNNVDASFDKIMEFVNQYNETIEKVNGYLNEERFRDFKPLTAEQRKAMSEDEIEQWEEKAKSGTLKGESILSSGLNSMRQNWYGEVDNSSSLTHLTQIGIKTTANYLDRGKLEVNEDKLKQALREDPNSVHKLFSNDVKGSGRGVMNRLEDSISSTMKNIQSRAGKTTSTQQQYTLGRNLDSLDDRISDFEKRLVQIENRYWKQFTEMEKAIQQMNSQSNYLMQQFSY</sequence>
<comment type="similarity">
    <text evidence="1 5">Belongs to the FliD family.</text>
</comment>
<keyword evidence="8" id="KW-0969">Cilium</keyword>
<dbReference type="EMBL" id="JASTZU010000012">
    <property type="protein sequence ID" value="MDL4839228.1"/>
    <property type="molecule type" value="Genomic_DNA"/>
</dbReference>
<feature type="domain" description="Flagellar hook-associated protein 2 C-terminal" evidence="7">
    <location>
        <begin position="240"/>
        <end position="498"/>
    </location>
</feature>
<keyword evidence="5" id="KW-0964">Secreted</keyword>
<dbReference type="PANTHER" id="PTHR30288">
    <property type="entry name" value="FLAGELLAR CAP/ASSEMBLY PROTEIN FLID"/>
    <property type="match status" value="1"/>
</dbReference>
<dbReference type="Proteomes" id="UP001235343">
    <property type="component" value="Unassembled WGS sequence"/>
</dbReference>
<gene>
    <name evidence="8" type="ORF">QQS35_01965</name>
</gene>
<dbReference type="Pfam" id="PF02465">
    <property type="entry name" value="FliD_N"/>
    <property type="match status" value="1"/>
</dbReference>
<evidence type="ECO:0000259" key="6">
    <source>
        <dbReference type="Pfam" id="PF02465"/>
    </source>
</evidence>
<comment type="subunit">
    <text evidence="2 5">Homopentamer.</text>
</comment>
<dbReference type="RefSeq" id="WP_285930083.1">
    <property type="nucleotide sequence ID" value="NZ_JASTZU010000012.1"/>
</dbReference>
<keyword evidence="8" id="KW-0282">Flagellum</keyword>
<evidence type="ECO:0000256" key="1">
    <source>
        <dbReference type="ARBA" id="ARBA00009764"/>
    </source>
</evidence>
<keyword evidence="9" id="KW-1185">Reference proteome</keyword>